<dbReference type="Proteomes" id="UP000229559">
    <property type="component" value="Unassembled WGS sequence"/>
</dbReference>
<organism evidence="1 2">
    <name type="scientific">Candidatus Shapirobacteria bacterium CG07_land_8_20_14_0_80_39_12</name>
    <dbReference type="NCBI Taxonomy" id="1974480"/>
    <lineage>
        <taxon>Bacteria</taxon>
        <taxon>Candidatus Shapironibacteriota</taxon>
    </lineage>
</organism>
<protein>
    <submittedName>
        <fullName evidence="1">Uncharacterized protein</fullName>
    </submittedName>
</protein>
<proteinExistence type="predicted"/>
<reference evidence="2" key="1">
    <citation type="submission" date="2017-09" db="EMBL/GenBank/DDBJ databases">
        <title>Depth-based differentiation of microbial function through sediment-hosted aquifers and enrichment of novel symbionts in the deep terrestrial subsurface.</title>
        <authorList>
            <person name="Probst A.J."/>
            <person name="Ladd B."/>
            <person name="Jarett J.K."/>
            <person name="Geller-Mcgrath D.E."/>
            <person name="Sieber C.M.K."/>
            <person name="Emerson J.B."/>
            <person name="Anantharaman K."/>
            <person name="Thomas B.C."/>
            <person name="Malmstrom R."/>
            <person name="Stieglmeier M."/>
            <person name="Klingl A."/>
            <person name="Woyke T."/>
            <person name="Ryan C.M."/>
            <person name="Banfield J.F."/>
        </authorList>
    </citation>
    <scope>NUCLEOTIDE SEQUENCE [LARGE SCALE GENOMIC DNA]</scope>
</reference>
<comment type="caution">
    <text evidence="1">The sequence shown here is derived from an EMBL/GenBank/DDBJ whole genome shotgun (WGS) entry which is preliminary data.</text>
</comment>
<dbReference type="EMBL" id="PEXA01000009">
    <property type="protein sequence ID" value="PIU33394.1"/>
    <property type="molecule type" value="Genomic_DNA"/>
</dbReference>
<evidence type="ECO:0000313" key="2">
    <source>
        <dbReference type="Proteomes" id="UP000229559"/>
    </source>
</evidence>
<evidence type="ECO:0000313" key="1">
    <source>
        <dbReference type="EMBL" id="PIU33394.1"/>
    </source>
</evidence>
<dbReference type="AlphaFoldDB" id="A0A2M6YQK8"/>
<name>A0A2M6YQK8_9BACT</name>
<accession>A0A2M6YQK8</accession>
<gene>
    <name evidence="1" type="ORF">COT04_00290</name>
</gene>
<sequence>MALPSKETIISEHERIPVVERSTKIELTPEIKRVEPVIGGEEITLPQAVMDDTGAVILDNIAPQQVAIKLPLTEEEMNQALHLKIIYSFRWLAEWTKRVLKILGGKFIYRF</sequence>